<evidence type="ECO:0000313" key="3">
    <source>
        <dbReference type="Proteomes" id="UP001529343"/>
    </source>
</evidence>
<dbReference type="Pfam" id="PF16467">
    <property type="entry name" value="DUF5048"/>
    <property type="match status" value="1"/>
</dbReference>
<reference evidence="2 3" key="2">
    <citation type="submission" date="2023-06" db="EMBL/GenBank/DDBJ databases">
        <authorList>
            <person name="Zeman M."/>
            <person name="Kubasova T."/>
            <person name="Jahodarova E."/>
            <person name="Nykrynova M."/>
            <person name="Rychlik I."/>
        </authorList>
    </citation>
    <scope>NUCLEOTIDE SEQUENCE [LARGE SCALE GENOMIC DNA]</scope>
    <source>
        <strain evidence="2 3">161_Gplus</strain>
    </source>
</reference>
<organism evidence="2 3">
    <name type="scientific">Limosilactobacillus pontis</name>
    <dbReference type="NCBI Taxonomy" id="35787"/>
    <lineage>
        <taxon>Bacteria</taxon>
        <taxon>Bacillati</taxon>
        <taxon>Bacillota</taxon>
        <taxon>Bacilli</taxon>
        <taxon>Lactobacillales</taxon>
        <taxon>Lactobacillaceae</taxon>
        <taxon>Limosilactobacillus</taxon>
    </lineage>
</organism>
<dbReference type="InterPro" id="IPR032489">
    <property type="entry name" value="DUF5048"/>
</dbReference>
<evidence type="ECO:0000259" key="1">
    <source>
        <dbReference type="Pfam" id="PF16467"/>
    </source>
</evidence>
<reference evidence="3" key="1">
    <citation type="submission" date="2023-06" db="EMBL/GenBank/DDBJ databases">
        <title>Identification and characterization of horizontal gene transfer across gut microbiota members of farm animals based on homology search.</title>
        <authorList>
            <person name="Zeman M."/>
            <person name="Kubasova T."/>
            <person name="Jahodarova E."/>
            <person name="Nykrynova M."/>
            <person name="Rychlik I."/>
        </authorList>
    </citation>
    <scope>NUCLEOTIDE SEQUENCE [LARGE SCALE GENOMIC DNA]</scope>
    <source>
        <strain evidence="3">161_Gplus</strain>
    </source>
</reference>
<name>A0ABT7UWT7_9LACO</name>
<keyword evidence="2" id="KW-0969">Cilium</keyword>
<evidence type="ECO:0000313" key="2">
    <source>
        <dbReference type="EMBL" id="MDM8266168.1"/>
    </source>
</evidence>
<feature type="domain" description="DUF5048" evidence="1">
    <location>
        <begin position="308"/>
        <end position="401"/>
    </location>
</feature>
<dbReference type="Proteomes" id="UP001529343">
    <property type="component" value="Unassembled WGS sequence"/>
</dbReference>
<protein>
    <submittedName>
        <fullName evidence="2">Flagellin</fullName>
    </submittedName>
</protein>
<comment type="caution">
    <text evidence="2">The sequence shown here is derived from an EMBL/GenBank/DDBJ whole genome shotgun (WGS) entry which is preliminary data.</text>
</comment>
<keyword evidence="2" id="KW-0966">Cell projection</keyword>
<dbReference type="EMBL" id="JAUDDW010000007">
    <property type="protein sequence ID" value="MDM8266168.1"/>
    <property type="molecule type" value="Genomic_DNA"/>
</dbReference>
<keyword evidence="2" id="KW-0282">Flagellum</keyword>
<gene>
    <name evidence="2" type="ORF">QUW44_03140</name>
</gene>
<keyword evidence="3" id="KW-1185">Reference proteome</keyword>
<dbReference type="RefSeq" id="WP_289585875.1">
    <property type="nucleotide sequence ID" value="NZ_JAUDDW010000007.1"/>
</dbReference>
<accession>A0ABT7UWT7</accession>
<proteinExistence type="predicted"/>
<sequence>MPIAYKKPDYNQSLPNIVTGMEPEISARAASTMRQPIRNIQTTIQVLNDDDSILDTITGHVVDGTINYSATSLTRRTGTLKMIVDPEYMPSKTSVIWFNKRFRVYQGIVDLTQYPREAINFLLGTFWVSESSLSISQQTRTISISLTDKMAQWEDLGLEEQLKIEHGTPMSEAMRGIMELIGEHDFGYMYTSNAKEVMPYDYKKEAGTSITDIIEDFRDMYMDFICGYNVLGQFEYRKIEMQKKDETRKVKWEFDSADKDRADLTLSFDESYNLQDVKNRVVVIGSTSTKTGYTPKGTVKITDADNVFNVDAIGMRTKVIQNNDLTNDLQCVAQARYELWKTAHFQEKVTINVVPVYAIQPNDLITVTNPVTKKTYRYMVDTISVDLGVDGLMTIDAHKLYYVGFDYGTAEMPIVAAIKNGIEHLGWLSLAEQRIKDCYGISGDGKNTIIVRFVSNQAGGEQASTTAYLTSRNQTLELDIKDFEKLNLKDENGDVGRSKGDYADRVLGHEMFHAVCNDFYGAPKTIDMPIWFKEGFAELLHGAKERYQSITGYVSNDEKKQALIERAGRQLNGAWESASEDYVSAYLIAATMYYLSGSKEGLQGIFQRLEKQENVNLNFLYKALPLTGDSAQMYSKVIQTMQNIDLWQYLNDPSDSDTCSIGGNHMLNLYGRPLDAEDVFNNSEATCESLGFKIRYDE</sequence>